<organism evidence="2 3">
    <name type="scientific">Glonium stellatum</name>
    <dbReference type="NCBI Taxonomy" id="574774"/>
    <lineage>
        <taxon>Eukaryota</taxon>
        <taxon>Fungi</taxon>
        <taxon>Dikarya</taxon>
        <taxon>Ascomycota</taxon>
        <taxon>Pezizomycotina</taxon>
        <taxon>Dothideomycetes</taxon>
        <taxon>Pleosporomycetidae</taxon>
        <taxon>Gloniales</taxon>
        <taxon>Gloniaceae</taxon>
        <taxon>Glonium</taxon>
    </lineage>
</organism>
<protein>
    <submittedName>
        <fullName evidence="2">Uncharacterized protein</fullName>
    </submittedName>
</protein>
<dbReference type="EMBL" id="KV749590">
    <property type="protein sequence ID" value="OCL08784.1"/>
    <property type="molecule type" value="Genomic_DNA"/>
</dbReference>
<reference evidence="2 3" key="1">
    <citation type="journal article" date="2016" name="Nat. Commun.">
        <title>Ectomycorrhizal ecology is imprinted in the genome of the dominant symbiotic fungus Cenococcum geophilum.</title>
        <authorList>
            <consortium name="DOE Joint Genome Institute"/>
            <person name="Peter M."/>
            <person name="Kohler A."/>
            <person name="Ohm R.A."/>
            <person name="Kuo A."/>
            <person name="Krutzmann J."/>
            <person name="Morin E."/>
            <person name="Arend M."/>
            <person name="Barry K.W."/>
            <person name="Binder M."/>
            <person name="Choi C."/>
            <person name="Clum A."/>
            <person name="Copeland A."/>
            <person name="Grisel N."/>
            <person name="Haridas S."/>
            <person name="Kipfer T."/>
            <person name="LaButti K."/>
            <person name="Lindquist E."/>
            <person name="Lipzen A."/>
            <person name="Maire R."/>
            <person name="Meier B."/>
            <person name="Mihaltcheva S."/>
            <person name="Molinier V."/>
            <person name="Murat C."/>
            <person name="Poggeler S."/>
            <person name="Quandt C.A."/>
            <person name="Sperisen C."/>
            <person name="Tritt A."/>
            <person name="Tisserant E."/>
            <person name="Crous P.W."/>
            <person name="Henrissat B."/>
            <person name="Nehls U."/>
            <person name="Egli S."/>
            <person name="Spatafora J.W."/>
            <person name="Grigoriev I.V."/>
            <person name="Martin F.M."/>
        </authorList>
    </citation>
    <scope>NUCLEOTIDE SEQUENCE [LARGE SCALE GENOMIC DNA]</scope>
    <source>
        <strain evidence="2 3">CBS 207.34</strain>
    </source>
</reference>
<name>A0A8E2F1L3_9PEZI</name>
<keyword evidence="3" id="KW-1185">Reference proteome</keyword>
<evidence type="ECO:0000256" key="1">
    <source>
        <dbReference type="SAM" id="MobiDB-lite"/>
    </source>
</evidence>
<evidence type="ECO:0000313" key="2">
    <source>
        <dbReference type="EMBL" id="OCL08784.1"/>
    </source>
</evidence>
<proteinExistence type="predicted"/>
<gene>
    <name evidence="2" type="ORF">AOQ84DRAFT_354313</name>
</gene>
<evidence type="ECO:0000313" key="3">
    <source>
        <dbReference type="Proteomes" id="UP000250140"/>
    </source>
</evidence>
<dbReference type="Proteomes" id="UP000250140">
    <property type="component" value="Unassembled WGS sequence"/>
</dbReference>
<sequence>MPVVEGISKPQPSNPSRPANPTTLPLPLLLSIISVTPITSKQTYSAPLPLLPAACTSVLSSNSTSSNWRSS</sequence>
<accession>A0A8E2F1L3</accession>
<dbReference type="AlphaFoldDB" id="A0A8E2F1L3"/>
<feature type="compositionally biased region" description="Polar residues" evidence="1">
    <location>
        <begin position="10"/>
        <end position="20"/>
    </location>
</feature>
<feature type="region of interest" description="Disordered" evidence="1">
    <location>
        <begin position="1"/>
        <end position="22"/>
    </location>
</feature>